<dbReference type="HOGENOM" id="CLU_2449684_0_0_3"/>
<sequence>MNADRLNDILYVCLYPAEYDNPEEFLADADDRIERQKLLEKALRGEASIEDLADCLNDQGFNPDDWLDNATRNLEVLCSNLSRYPLIQS</sequence>
<dbReference type="STRING" id="497965.Cyan7822_1314"/>
<name>E0UHQ8_GLOV7</name>
<gene>
    <name evidence="1" type="ordered locus">Cyan7822_1314</name>
</gene>
<proteinExistence type="predicted"/>
<protein>
    <submittedName>
        <fullName evidence="1">Uncharacterized protein</fullName>
    </submittedName>
</protein>
<keyword evidence="2" id="KW-1185">Reference proteome</keyword>
<accession>E0UHQ8</accession>
<evidence type="ECO:0000313" key="1">
    <source>
        <dbReference type="EMBL" id="ADN13315.1"/>
    </source>
</evidence>
<dbReference type="KEGG" id="cyj:Cyan7822_1314"/>
<organism evidence="1 2">
    <name type="scientific">Gloeothece verrucosa (strain PCC 7822)</name>
    <name type="common">Cyanothece sp. (strain PCC 7822)</name>
    <dbReference type="NCBI Taxonomy" id="497965"/>
    <lineage>
        <taxon>Bacteria</taxon>
        <taxon>Bacillati</taxon>
        <taxon>Cyanobacteriota</taxon>
        <taxon>Cyanophyceae</taxon>
        <taxon>Oscillatoriophycideae</taxon>
        <taxon>Chroococcales</taxon>
        <taxon>Aphanothecaceae</taxon>
        <taxon>Gloeothece</taxon>
        <taxon>Gloeothece verrucosa</taxon>
    </lineage>
</organism>
<evidence type="ECO:0000313" key="2">
    <source>
        <dbReference type="Proteomes" id="UP000008206"/>
    </source>
</evidence>
<reference evidence="2" key="1">
    <citation type="journal article" date="2011" name="MBio">
        <title>Novel metabolic attributes of the genus Cyanothece, comprising a group of unicellular nitrogen-fixing Cyanobacteria.</title>
        <authorList>
            <person name="Bandyopadhyay A."/>
            <person name="Elvitigala T."/>
            <person name="Welsh E."/>
            <person name="Stockel J."/>
            <person name="Liberton M."/>
            <person name="Min H."/>
            <person name="Sherman L.A."/>
            <person name="Pakrasi H.B."/>
        </authorList>
    </citation>
    <scope>NUCLEOTIDE SEQUENCE [LARGE SCALE GENOMIC DNA]</scope>
    <source>
        <strain evidence="2">PCC 7822</strain>
    </source>
</reference>
<dbReference type="Proteomes" id="UP000008206">
    <property type="component" value="Chromosome"/>
</dbReference>
<dbReference type="EMBL" id="CP002198">
    <property type="protein sequence ID" value="ADN13315.1"/>
    <property type="molecule type" value="Genomic_DNA"/>
</dbReference>
<dbReference type="AlphaFoldDB" id="E0UHQ8"/>